<keyword evidence="6" id="KW-0521">NADP</keyword>
<dbReference type="SUPFAM" id="SSF53659">
    <property type="entry name" value="Isocitrate/Isopropylmalate dehydrogenase-like"/>
    <property type="match status" value="1"/>
</dbReference>
<evidence type="ECO:0000256" key="1">
    <source>
        <dbReference type="ARBA" id="ARBA00007769"/>
    </source>
</evidence>
<dbReference type="AlphaFoldDB" id="Q7X199"/>
<dbReference type="GO" id="GO:0006099">
    <property type="term" value="P:tricarboxylic acid cycle"/>
    <property type="evidence" value="ECO:0007669"/>
    <property type="project" value="TreeGrafter"/>
</dbReference>
<evidence type="ECO:0000256" key="2">
    <source>
        <dbReference type="ARBA" id="ARBA00011738"/>
    </source>
</evidence>
<evidence type="ECO:0000256" key="8">
    <source>
        <dbReference type="ARBA" id="ARBA00023211"/>
    </source>
</evidence>
<evidence type="ECO:0000256" key="3">
    <source>
        <dbReference type="ARBA" id="ARBA00013013"/>
    </source>
</evidence>
<dbReference type="EMBL" id="AY204438">
    <property type="protein sequence ID" value="AAO38402.1"/>
    <property type="molecule type" value="Genomic_DNA"/>
</dbReference>
<comment type="function">
    <text evidence="13">Catalyzes the oxidative decarboxylation of isocitrate to 2-oxoglutarate and carbon dioxide with the concomitant reduction of NADP(+).</text>
</comment>
<evidence type="ECO:0000313" key="16">
    <source>
        <dbReference type="EMBL" id="AAO38402.1"/>
    </source>
</evidence>
<evidence type="ECO:0000256" key="12">
    <source>
        <dbReference type="ARBA" id="ARBA00031098"/>
    </source>
</evidence>
<evidence type="ECO:0000256" key="10">
    <source>
        <dbReference type="ARBA" id="ARBA00029765"/>
    </source>
</evidence>
<dbReference type="GO" id="GO:0006097">
    <property type="term" value="P:glyoxylate cycle"/>
    <property type="evidence" value="ECO:0007669"/>
    <property type="project" value="UniProtKB-KW"/>
</dbReference>
<dbReference type="InterPro" id="IPR046997">
    <property type="entry name" value="Isocitrate_DH_TT1725_C_sf"/>
</dbReference>
<keyword evidence="5" id="KW-0329">Glyoxylate bypass</keyword>
<dbReference type="PANTHER" id="PTHR11835">
    <property type="entry name" value="DECARBOXYLATING DEHYDROGENASES-ISOCITRATE, ISOPROPYLMALATE, TARTRATE"/>
    <property type="match status" value="1"/>
</dbReference>
<evidence type="ECO:0000256" key="6">
    <source>
        <dbReference type="ARBA" id="ARBA00022857"/>
    </source>
</evidence>
<evidence type="ECO:0000259" key="15">
    <source>
        <dbReference type="Pfam" id="PF18324"/>
    </source>
</evidence>
<dbReference type="PANTHER" id="PTHR11835:SF34">
    <property type="entry name" value="ISOCITRATE DEHYDROGENASE [NAD] SUBUNIT ALPHA, MITOCHONDRIAL"/>
    <property type="match status" value="1"/>
</dbReference>
<name>Q7X199_9BACT</name>
<dbReference type="GO" id="GO:0006102">
    <property type="term" value="P:isocitrate metabolic process"/>
    <property type="evidence" value="ECO:0007669"/>
    <property type="project" value="TreeGrafter"/>
</dbReference>
<dbReference type="EC" id="1.1.1.42" evidence="3"/>
<comment type="catalytic activity">
    <reaction evidence="9">
        <text>D-threo-isocitrate + NADP(+) = 2-oxoglutarate + CO2 + NADPH</text>
        <dbReference type="Rhea" id="RHEA:19629"/>
        <dbReference type="ChEBI" id="CHEBI:15562"/>
        <dbReference type="ChEBI" id="CHEBI:16526"/>
        <dbReference type="ChEBI" id="CHEBI:16810"/>
        <dbReference type="ChEBI" id="CHEBI:57783"/>
        <dbReference type="ChEBI" id="CHEBI:58349"/>
        <dbReference type="EC" id="1.1.1.42"/>
    </reaction>
</comment>
<evidence type="ECO:0000256" key="7">
    <source>
        <dbReference type="ARBA" id="ARBA00023002"/>
    </source>
</evidence>
<protein>
    <recommendedName>
        <fullName evidence="4">Isocitrate dehydrogenase [NADP]</fullName>
        <ecNumber evidence="3">1.1.1.42</ecNumber>
    </recommendedName>
    <alternativeName>
        <fullName evidence="10">IDP</fullName>
    </alternativeName>
    <alternativeName>
        <fullName evidence="11">NADP(+)-specific ICDH</fullName>
    </alternativeName>
    <alternativeName>
        <fullName evidence="12">Oxalosuccinate decarboxylase</fullName>
    </alternativeName>
</protein>
<comment type="similarity">
    <text evidence="1">Belongs to the isocitrate and isopropylmalate dehydrogenases family.</text>
</comment>
<dbReference type="InterPro" id="IPR024084">
    <property type="entry name" value="IsoPropMal-DH-like_dom"/>
</dbReference>
<accession>Q7X199</accession>
<evidence type="ECO:0000256" key="4">
    <source>
        <dbReference type="ARBA" id="ARBA00019562"/>
    </source>
</evidence>
<organism evidence="16">
    <name type="scientific">Leptospirillum ferrooxidans</name>
    <dbReference type="NCBI Taxonomy" id="180"/>
    <lineage>
        <taxon>Bacteria</taxon>
        <taxon>Pseudomonadati</taxon>
        <taxon>Nitrospirota</taxon>
        <taxon>Nitrospiria</taxon>
        <taxon>Nitrospirales</taxon>
        <taxon>Nitrospiraceae</taxon>
        <taxon>Leptospirillum</taxon>
    </lineage>
</organism>
<reference evidence="16" key="1">
    <citation type="journal article" date="2003" name="Proc. Natl. Acad. Sci. U.S.A.">
        <title>Gene function analysis in environmental isolates: the nif regulon of the strict iron oxidizing bacterium Leptospirillum ferrooxidans.</title>
        <authorList>
            <person name="Parro V."/>
            <person name="Moreno-Paz M."/>
        </authorList>
    </citation>
    <scope>NUCLEOTIDE SEQUENCE</scope>
</reference>
<evidence type="ECO:0000256" key="11">
    <source>
        <dbReference type="ARBA" id="ARBA00029990"/>
    </source>
</evidence>
<feature type="domain" description="Isopropylmalate dehydrogenase-like" evidence="14">
    <location>
        <begin position="3"/>
        <end position="73"/>
    </location>
</feature>
<dbReference type="GO" id="GO:0004449">
    <property type="term" value="F:isocitrate dehydrogenase (NAD+) activity"/>
    <property type="evidence" value="ECO:0007669"/>
    <property type="project" value="TreeGrafter"/>
</dbReference>
<evidence type="ECO:0000256" key="9">
    <source>
        <dbReference type="ARBA" id="ARBA00023554"/>
    </source>
</evidence>
<feature type="non-terminal residue" evidence="16">
    <location>
        <position position="1"/>
    </location>
</feature>
<keyword evidence="7" id="KW-0560">Oxidoreductase</keyword>
<dbReference type="Pfam" id="PF18324">
    <property type="entry name" value="Isocitrate_DH_C_bact"/>
    <property type="match status" value="1"/>
</dbReference>
<dbReference type="Gene3D" id="3.30.70.1570">
    <property type="match status" value="1"/>
</dbReference>
<proteinExistence type="inferred from homology"/>
<dbReference type="Pfam" id="PF00180">
    <property type="entry name" value="Iso_dh"/>
    <property type="match status" value="1"/>
</dbReference>
<evidence type="ECO:0000259" key="14">
    <source>
        <dbReference type="Pfam" id="PF00180"/>
    </source>
</evidence>
<evidence type="ECO:0000256" key="5">
    <source>
        <dbReference type="ARBA" id="ARBA00022435"/>
    </source>
</evidence>
<dbReference type="Gene3D" id="3.40.718.10">
    <property type="entry name" value="Isopropylmalate Dehydrogenase"/>
    <property type="match status" value="1"/>
</dbReference>
<dbReference type="InterPro" id="IPR040978">
    <property type="entry name" value="Isocitrate_DH_TT1725_C"/>
</dbReference>
<dbReference type="GO" id="GO:0004450">
    <property type="term" value="F:isocitrate dehydrogenase (NADP+) activity"/>
    <property type="evidence" value="ECO:0007669"/>
    <property type="project" value="UniProtKB-EC"/>
</dbReference>
<keyword evidence="8" id="KW-0464">Manganese</keyword>
<feature type="domain" description="Isocitrate dehydrogenase/Hypothetical protein TT1725 C-terminal" evidence="15">
    <location>
        <begin position="109"/>
        <end position="181"/>
    </location>
</feature>
<comment type="subunit">
    <text evidence="2">Homodimer.</text>
</comment>
<sequence>RLSVHGSAPKYAGMKKVNPSAVLLSGVMMLKWLNEHEAATRIEKGVDKVLAEAKHLTYDAGGTASTDEYADAIIKAMGNRLILSEKGELKMLTEATSRRAKRPAKPITLVGVDVYIITEDGIPAFDDYGAFKIEFISNRGTKVWPGYVSPDLMMVNWYRCRFMAKGPVTDADVDVFLSNLTKKWKWSGRSETLELWR</sequence>
<evidence type="ECO:0000256" key="13">
    <source>
        <dbReference type="ARBA" id="ARBA00046127"/>
    </source>
</evidence>